<reference evidence="2 3" key="1">
    <citation type="submission" date="2019-11" db="EMBL/GenBank/DDBJ databases">
        <title>Whole genome sequence of Oryza granulata.</title>
        <authorList>
            <person name="Li W."/>
        </authorList>
    </citation>
    <scope>NUCLEOTIDE SEQUENCE [LARGE SCALE GENOMIC DNA]</scope>
    <source>
        <strain evidence="3">cv. Menghai</strain>
        <tissue evidence="2">Leaf</tissue>
    </source>
</reference>
<accession>A0A6G1CJ85</accession>
<dbReference type="Proteomes" id="UP000479710">
    <property type="component" value="Unassembled WGS sequence"/>
</dbReference>
<sequence length="133" mass="15037">MEFARRAAAPVDADDGYGLPHPSPRAQMMMDALRRELWKESIRQEVIAAEIAERRELEAKVRYDLGLLPGMPLRFSARIQPVVLPHGDTFPLPHGQAAQKGVIWSEEEKESRIFPDKQQKNMCAKGLCYPPGE</sequence>
<feature type="compositionally biased region" description="Low complexity" evidence="1">
    <location>
        <begin position="1"/>
        <end position="11"/>
    </location>
</feature>
<protein>
    <submittedName>
        <fullName evidence="2">Uncharacterized protein</fullName>
    </submittedName>
</protein>
<feature type="region of interest" description="Disordered" evidence="1">
    <location>
        <begin position="1"/>
        <end position="23"/>
    </location>
</feature>
<dbReference type="OrthoDB" id="434647at2759"/>
<proteinExistence type="predicted"/>
<dbReference type="EMBL" id="SPHZ02000009">
    <property type="protein sequence ID" value="KAF0900219.1"/>
    <property type="molecule type" value="Genomic_DNA"/>
</dbReference>
<organism evidence="2 3">
    <name type="scientific">Oryza meyeriana var. granulata</name>
    <dbReference type="NCBI Taxonomy" id="110450"/>
    <lineage>
        <taxon>Eukaryota</taxon>
        <taxon>Viridiplantae</taxon>
        <taxon>Streptophyta</taxon>
        <taxon>Embryophyta</taxon>
        <taxon>Tracheophyta</taxon>
        <taxon>Spermatophyta</taxon>
        <taxon>Magnoliopsida</taxon>
        <taxon>Liliopsida</taxon>
        <taxon>Poales</taxon>
        <taxon>Poaceae</taxon>
        <taxon>BOP clade</taxon>
        <taxon>Oryzoideae</taxon>
        <taxon>Oryzeae</taxon>
        <taxon>Oryzinae</taxon>
        <taxon>Oryza</taxon>
        <taxon>Oryza meyeriana</taxon>
    </lineage>
</organism>
<evidence type="ECO:0000256" key="1">
    <source>
        <dbReference type="SAM" id="MobiDB-lite"/>
    </source>
</evidence>
<evidence type="ECO:0000313" key="3">
    <source>
        <dbReference type="Proteomes" id="UP000479710"/>
    </source>
</evidence>
<evidence type="ECO:0000313" key="2">
    <source>
        <dbReference type="EMBL" id="KAF0900219.1"/>
    </source>
</evidence>
<dbReference type="AlphaFoldDB" id="A0A6G1CJ85"/>
<keyword evidence="3" id="KW-1185">Reference proteome</keyword>
<comment type="caution">
    <text evidence="2">The sequence shown here is derived from an EMBL/GenBank/DDBJ whole genome shotgun (WGS) entry which is preliminary data.</text>
</comment>
<name>A0A6G1CJ85_9ORYZ</name>
<gene>
    <name evidence="2" type="ORF">E2562_028700</name>
</gene>